<dbReference type="KEGG" id="mfeu:H1D33_16155"/>
<evidence type="ECO:0000313" key="1">
    <source>
        <dbReference type="EMBL" id="QLQ34964.1"/>
    </source>
</evidence>
<gene>
    <name evidence="1" type="ORF">H1D33_16155</name>
</gene>
<dbReference type="RefSeq" id="WP_181567512.1">
    <property type="nucleotide sequence ID" value="NZ_CP059322.2"/>
</dbReference>
<accession>A0A7L6AZ88</accession>
<dbReference type="AlphaFoldDB" id="A0A7L6AZ88"/>
<name>A0A7L6AZ88_9ACTN</name>
<reference evidence="1 2" key="2">
    <citation type="journal article" date="2021" name="Mar. Drugs">
        <title>A New Micromonospora Strain with Antibiotic Activity Isolated from the Microbiome of a Mid-Atlantic Deep-Sea Sponge.</title>
        <authorList>
            <person name="Back C.R."/>
            <person name="Stennett H.L."/>
            <person name="Williams S.E."/>
            <person name="Wang L."/>
            <person name="Ojeda Gomez J."/>
            <person name="Abdulle O.M."/>
            <person name="Duffy T."/>
            <person name="Neal C."/>
            <person name="Mantell J."/>
            <person name="Jepson M.A."/>
            <person name="Hendry K.R."/>
            <person name="Powell D."/>
            <person name="Stach J.E.M."/>
            <person name="Essex-Lopresti A.E."/>
            <person name="Willis C.L."/>
            <person name="Curnow P."/>
            <person name="Race P.R."/>
        </authorList>
    </citation>
    <scope>NUCLEOTIDE SEQUENCE [LARGE SCALE GENOMIC DNA]</scope>
    <source>
        <strain evidence="1 2">28ISP2-46</strain>
    </source>
</reference>
<keyword evidence="2" id="KW-1185">Reference proteome</keyword>
<protein>
    <submittedName>
        <fullName evidence="1">Uncharacterized protein</fullName>
    </submittedName>
</protein>
<proteinExistence type="predicted"/>
<evidence type="ECO:0000313" key="2">
    <source>
        <dbReference type="Proteomes" id="UP000510844"/>
    </source>
</evidence>
<dbReference type="EMBL" id="CP059322">
    <property type="protein sequence ID" value="QLQ34964.1"/>
    <property type="molecule type" value="Genomic_DNA"/>
</dbReference>
<reference evidence="2" key="1">
    <citation type="submission" date="2020-07" db="EMBL/GenBank/DDBJ databases">
        <title>A new Micromonospora strain with potent antibiotic activity isolated from the microbiome of a mid-Atlantic deep-sea sponge.</title>
        <authorList>
            <person name="Back C.R."/>
            <person name="Stennett H.L."/>
            <person name="Williams S.E."/>
            <person name="Wang L."/>
            <person name="Ojeda Gomez J."/>
            <person name="Abdulle O.M."/>
            <person name="Duffy T."/>
            <person name="Hendry K.R."/>
            <person name="Powell D."/>
            <person name="Stach J.E."/>
            <person name="Essex-Lopresti A.E."/>
            <person name="Willis C.L."/>
            <person name="Curnow P."/>
            <person name="Race P.R."/>
        </authorList>
    </citation>
    <scope>NUCLEOTIDE SEQUENCE [LARGE SCALE GENOMIC DNA]</scope>
    <source>
        <strain evidence="2">28ISP2-46</strain>
    </source>
</reference>
<sequence length="313" mass="33333">MTTYARVGLPRWEPQGDPAVLRAEISGWATSTALRELVDCFEEKWPTGDVLVGLAEISARHWDFRRGGERATARPREFPADVADRVRAAAGALGLRHRATPSRDRYDHVLIHGGLVRSCLLRAGYAATLLDRHVTGGTVCGLGSIRPTTAPERAVAAGHGAGDCPTEFAAMDVAVQAAFPGLRRLGDLDTAALIHDYQAPGGRRLTVLAAPSSDPARRANTADTCAFWADSRVGAGALAGQSVLLVTTEHFVPFQQADAIRTLGIPYGCAVETVGLDPATVPDARLRHSLTTAEYLQEIRSAIRSMGALRAAL</sequence>
<organism evidence="1 2">
    <name type="scientific">Micromonospora robiginosa</name>
    <dbReference type="NCBI Taxonomy" id="2749844"/>
    <lineage>
        <taxon>Bacteria</taxon>
        <taxon>Bacillati</taxon>
        <taxon>Actinomycetota</taxon>
        <taxon>Actinomycetes</taxon>
        <taxon>Micromonosporales</taxon>
        <taxon>Micromonosporaceae</taxon>
        <taxon>Micromonospora</taxon>
    </lineage>
</organism>
<dbReference type="Proteomes" id="UP000510844">
    <property type="component" value="Chromosome"/>
</dbReference>